<sequence length="57" mass="6108">MEGREFGPPPPLLTERGPLAHRAASRITAASHAAVQHPAAFQPGKYYPSHIPIPPQS</sequence>
<reference evidence="1" key="1">
    <citation type="submission" date="2020-07" db="EMBL/GenBank/DDBJ databases">
        <title>Clarias magur genome sequencing, assembly and annotation.</title>
        <authorList>
            <person name="Kushwaha B."/>
            <person name="Kumar R."/>
            <person name="Das P."/>
            <person name="Joshi C.G."/>
            <person name="Kumar D."/>
            <person name="Nagpure N.S."/>
            <person name="Pandey M."/>
            <person name="Agarwal S."/>
            <person name="Srivastava S."/>
            <person name="Singh M."/>
            <person name="Sahoo L."/>
            <person name="Jayasankar P."/>
            <person name="Meher P.K."/>
            <person name="Koringa P.G."/>
            <person name="Iquebal M.A."/>
            <person name="Das S.P."/>
            <person name="Bit A."/>
            <person name="Patnaik S."/>
            <person name="Patel N."/>
            <person name="Shah T.M."/>
            <person name="Hinsu A."/>
            <person name="Jena J.K."/>
        </authorList>
    </citation>
    <scope>NUCLEOTIDE SEQUENCE</scope>
    <source>
        <strain evidence="1">CIFAMagur01</strain>
        <tissue evidence="1">Testis</tissue>
    </source>
</reference>
<feature type="non-terminal residue" evidence="1">
    <location>
        <position position="57"/>
    </location>
</feature>
<comment type="caution">
    <text evidence="1">The sequence shown here is derived from an EMBL/GenBank/DDBJ whole genome shotgun (WGS) entry which is preliminary data.</text>
</comment>
<dbReference type="EMBL" id="QNUK01000033">
    <property type="protein sequence ID" value="KAF5906397.1"/>
    <property type="molecule type" value="Genomic_DNA"/>
</dbReference>
<keyword evidence="2" id="KW-1185">Reference proteome</keyword>
<dbReference type="PANTHER" id="PTHR12505:SF22">
    <property type="entry name" value="BAH AND COILED-COIL DOMAIN-CONTAINING PROTEIN 1"/>
    <property type="match status" value="1"/>
</dbReference>
<dbReference type="PANTHER" id="PTHR12505">
    <property type="entry name" value="PHD FINGER TRANSCRIPTION FACTOR"/>
    <property type="match status" value="1"/>
</dbReference>
<proteinExistence type="predicted"/>
<accession>A0A8J4UU92</accession>
<gene>
    <name evidence="1" type="primary">bahcc1b</name>
    <name evidence="1" type="ORF">DAT39_003888</name>
</gene>
<organism evidence="1 2">
    <name type="scientific">Clarias magur</name>
    <name type="common">Asian catfish</name>
    <name type="synonym">Macropteronotus magur</name>
    <dbReference type="NCBI Taxonomy" id="1594786"/>
    <lineage>
        <taxon>Eukaryota</taxon>
        <taxon>Metazoa</taxon>
        <taxon>Chordata</taxon>
        <taxon>Craniata</taxon>
        <taxon>Vertebrata</taxon>
        <taxon>Euteleostomi</taxon>
        <taxon>Actinopterygii</taxon>
        <taxon>Neopterygii</taxon>
        <taxon>Teleostei</taxon>
        <taxon>Ostariophysi</taxon>
        <taxon>Siluriformes</taxon>
        <taxon>Clariidae</taxon>
        <taxon>Clarias</taxon>
    </lineage>
</organism>
<evidence type="ECO:0000313" key="1">
    <source>
        <dbReference type="EMBL" id="KAF5906397.1"/>
    </source>
</evidence>
<dbReference type="Proteomes" id="UP000727407">
    <property type="component" value="Unassembled WGS sequence"/>
</dbReference>
<evidence type="ECO:0000313" key="2">
    <source>
        <dbReference type="Proteomes" id="UP000727407"/>
    </source>
</evidence>
<name>A0A8J4UU92_CLAMG</name>
<protein>
    <submittedName>
        <fullName evidence="1">BAH and coiled-coil domain-containing protein 1 isoform X1</fullName>
    </submittedName>
</protein>
<dbReference type="InterPro" id="IPR052429">
    <property type="entry name" value="BAH_domain_protein"/>
</dbReference>
<dbReference type="AlphaFoldDB" id="A0A8J4UU92"/>